<dbReference type="Proteomes" id="UP000053820">
    <property type="component" value="Unassembled WGS sequence"/>
</dbReference>
<organism evidence="3 4">
    <name type="scientific">Hydnomerulius pinastri MD-312</name>
    <dbReference type="NCBI Taxonomy" id="994086"/>
    <lineage>
        <taxon>Eukaryota</taxon>
        <taxon>Fungi</taxon>
        <taxon>Dikarya</taxon>
        <taxon>Basidiomycota</taxon>
        <taxon>Agaricomycotina</taxon>
        <taxon>Agaricomycetes</taxon>
        <taxon>Agaricomycetidae</taxon>
        <taxon>Boletales</taxon>
        <taxon>Boletales incertae sedis</taxon>
        <taxon>Leucogyrophana</taxon>
    </lineage>
</organism>
<gene>
    <name evidence="3" type="ORF">HYDPIDRAFT_29938</name>
</gene>
<dbReference type="InterPro" id="IPR046520">
    <property type="entry name" value="DUF6697"/>
</dbReference>
<keyword evidence="4" id="KW-1185">Reference proteome</keyword>
<evidence type="ECO:0000313" key="3">
    <source>
        <dbReference type="EMBL" id="KIJ62787.1"/>
    </source>
</evidence>
<protein>
    <recommendedName>
        <fullName evidence="2">DUF6697 domain-containing protein</fullName>
    </recommendedName>
</protein>
<feature type="domain" description="DUF6697" evidence="2">
    <location>
        <begin position="162"/>
        <end position="354"/>
    </location>
</feature>
<evidence type="ECO:0000256" key="1">
    <source>
        <dbReference type="SAM" id="MobiDB-lite"/>
    </source>
</evidence>
<dbReference type="OrthoDB" id="3176940at2759"/>
<dbReference type="AlphaFoldDB" id="A0A0C9WDV5"/>
<feature type="region of interest" description="Disordered" evidence="1">
    <location>
        <begin position="1"/>
        <end position="31"/>
    </location>
</feature>
<accession>A0A0C9WDV5</accession>
<dbReference type="Pfam" id="PF20411">
    <property type="entry name" value="DUF6697"/>
    <property type="match status" value="1"/>
</dbReference>
<dbReference type="EMBL" id="KN839853">
    <property type="protein sequence ID" value="KIJ62787.1"/>
    <property type="molecule type" value="Genomic_DNA"/>
</dbReference>
<dbReference type="HOGENOM" id="CLU_774012_0_0_1"/>
<name>A0A0C9WDV5_9AGAM</name>
<proteinExistence type="predicted"/>
<evidence type="ECO:0000313" key="4">
    <source>
        <dbReference type="Proteomes" id="UP000053820"/>
    </source>
</evidence>
<reference evidence="3 4" key="1">
    <citation type="submission" date="2014-04" db="EMBL/GenBank/DDBJ databases">
        <title>Evolutionary Origins and Diversification of the Mycorrhizal Mutualists.</title>
        <authorList>
            <consortium name="DOE Joint Genome Institute"/>
            <consortium name="Mycorrhizal Genomics Consortium"/>
            <person name="Kohler A."/>
            <person name="Kuo A."/>
            <person name="Nagy L.G."/>
            <person name="Floudas D."/>
            <person name="Copeland A."/>
            <person name="Barry K.W."/>
            <person name="Cichocki N."/>
            <person name="Veneault-Fourrey C."/>
            <person name="LaButti K."/>
            <person name="Lindquist E.A."/>
            <person name="Lipzen A."/>
            <person name="Lundell T."/>
            <person name="Morin E."/>
            <person name="Murat C."/>
            <person name="Riley R."/>
            <person name="Ohm R."/>
            <person name="Sun H."/>
            <person name="Tunlid A."/>
            <person name="Henrissat B."/>
            <person name="Grigoriev I.V."/>
            <person name="Hibbett D.S."/>
            <person name="Martin F."/>
        </authorList>
    </citation>
    <scope>NUCLEOTIDE SEQUENCE [LARGE SCALE GENOMIC DNA]</scope>
    <source>
        <strain evidence="3 4">MD-312</strain>
    </source>
</reference>
<sequence length="358" mass="40869">MEVRVNPADPSDPQMVSEASSVNSVVHAPHGSPLKRIKKEEVDDLRPLASMKFEEDVRAEPHAPVPKRRRVNVEVVVPTRRQVYGEELPAFEDASSFIARHFGDIVKKEEEKFQYNILHDHIEAKVKKEEVMSDDVVHRRLALIGHATYNVRLDPVIRDVTTTRLFTSSKWGGNTQETFPFIGKPFLDRHGLDDFMYLNLLYNPHAPRWPGAPGLFFGSSVRGADADEWPKIQRTIVRLKTNVWLYVGQYKCTPAPSLTSDEWRAQAPRVQQTWVSKIMTQGWGKIIRANIILQRRLQRDPTLQELHDAVQSNEAFSVSADAIYQAFEEGHAVLRSWCMKCTGYDENFQREIAAGNGQ</sequence>
<evidence type="ECO:0000259" key="2">
    <source>
        <dbReference type="Pfam" id="PF20411"/>
    </source>
</evidence>